<keyword evidence="7" id="KW-1185">Reference proteome</keyword>
<dbReference type="SUPFAM" id="SSF51445">
    <property type="entry name" value="(Trans)glycosidases"/>
    <property type="match status" value="1"/>
</dbReference>
<evidence type="ECO:0008006" key="8">
    <source>
        <dbReference type="Google" id="ProtNLM"/>
    </source>
</evidence>
<dbReference type="InterPro" id="IPR018087">
    <property type="entry name" value="Glyco_hydro_5_CS"/>
</dbReference>
<dbReference type="PROSITE" id="PS00659">
    <property type="entry name" value="GLYCOSYL_HYDROL_F5"/>
    <property type="match status" value="1"/>
</dbReference>
<dbReference type="Proteomes" id="UP001306508">
    <property type="component" value="Unassembled WGS sequence"/>
</dbReference>
<dbReference type="InterPro" id="IPR017853">
    <property type="entry name" value="GH"/>
</dbReference>
<evidence type="ECO:0000313" key="6">
    <source>
        <dbReference type="EMBL" id="KAK5780496.1"/>
    </source>
</evidence>
<gene>
    <name evidence="6" type="ORF">RI543_002255</name>
</gene>
<evidence type="ECO:0000256" key="3">
    <source>
        <dbReference type="ARBA" id="ARBA00023295"/>
    </source>
</evidence>
<dbReference type="PANTHER" id="PTHR31308:SF5">
    <property type="entry name" value="ERGOSTERYL-BETA-GLUCOSIDASE"/>
    <property type="match status" value="1"/>
</dbReference>
<dbReference type="InterPro" id="IPR052066">
    <property type="entry name" value="Glycosphingolipid_Hydrolases"/>
</dbReference>
<comment type="caution">
    <text evidence="6">The sequence shown here is derived from an EMBL/GenBank/DDBJ whole genome shotgun (WGS) entry which is preliminary data.</text>
</comment>
<dbReference type="EMBL" id="JAWIZZ010000041">
    <property type="protein sequence ID" value="KAK5780496.1"/>
    <property type="molecule type" value="Genomic_DNA"/>
</dbReference>
<dbReference type="AlphaFoldDB" id="A0AAN7ZY50"/>
<accession>A0AAN7ZY50</accession>
<evidence type="ECO:0000256" key="2">
    <source>
        <dbReference type="ARBA" id="ARBA00022801"/>
    </source>
</evidence>
<dbReference type="GO" id="GO:0050295">
    <property type="term" value="F:steryl-beta-glucosidase activity"/>
    <property type="evidence" value="ECO:0007669"/>
    <property type="project" value="TreeGrafter"/>
</dbReference>
<dbReference type="Gene3D" id="3.20.20.80">
    <property type="entry name" value="Glycosidases"/>
    <property type="match status" value="2"/>
</dbReference>
<dbReference type="FunFam" id="3.20.20.80:FF:000174">
    <property type="entry name" value="YIR007W-like protein"/>
    <property type="match status" value="1"/>
</dbReference>
<organism evidence="6 7">
    <name type="scientific">Arxiozyma heterogenica</name>
    <dbReference type="NCBI Taxonomy" id="278026"/>
    <lineage>
        <taxon>Eukaryota</taxon>
        <taxon>Fungi</taxon>
        <taxon>Dikarya</taxon>
        <taxon>Ascomycota</taxon>
        <taxon>Saccharomycotina</taxon>
        <taxon>Saccharomycetes</taxon>
        <taxon>Saccharomycetales</taxon>
        <taxon>Saccharomycetaceae</taxon>
        <taxon>Arxiozyma</taxon>
    </lineage>
</organism>
<proteinExistence type="inferred from homology"/>
<keyword evidence="2" id="KW-0378">Hydrolase</keyword>
<dbReference type="PANTHER" id="PTHR31308">
    <property type="match status" value="1"/>
</dbReference>
<dbReference type="GO" id="GO:0000272">
    <property type="term" value="P:polysaccharide catabolic process"/>
    <property type="evidence" value="ECO:0007669"/>
    <property type="project" value="InterPro"/>
</dbReference>
<evidence type="ECO:0000259" key="4">
    <source>
        <dbReference type="Pfam" id="PF00150"/>
    </source>
</evidence>
<sequence length="743" mass="86971">MGQIAYYKVYTNNFKLLDDREFVDENGNLVQLRGVNFDPTVKFPSNPNYPTYLPINFNQQNQESVSFINHPVPITEVKPHIFRLKSLGFNCLRVPFTWESMEHDGPGKYDFEYMDYLITLLKTIHMIDNGMYIYLDPHQDVWSRFTGGSGAPLWTLYAAGFQPNRFYDTSAVLLHSDYARESNDSKKILPMLWTTNYYRLACQTMFTLFFGGKTFAPKCVINGVNIQDYLQDKFIDTVITFYSRCLETAPCLFTDNCIIGLESMNEPNSGYIGMENLGKLSSDRHLKLGTTPTALQSFLLGEGVDCAVEYYRLKLLGPMKQGTKQIKTNKSKCWLTEEERNEVDIKYKWKRGEEWLPYQCVWKLHDVWTSNGHLLKPNYFHINPIDNSIIDERTFINQYFMDYYAKLYKKFRSIDNDRFIFIQPPVLKEPPNILGSKYSELIDDKTVYACHYYDGYSLMFKTWNKYFNVNTYAIMRGKPACFNILIGEQNIRNSFKNQLKSMRQEVATNIGYNVPVIFSEIGIPFDMDNKKSYFIQDPTNCYNSQTKAMDAIMYALESNNLSFNLWCYCHVNTHEYGDHWNQEDFSIWCKDDISLNRNMVSKVQYPMTLKSDIIKLDDSTNEWIEKLGYCCHSVERINLDGIRPLSSLLRPFPLRINGNFVAAKFNRESKEYSLNLKCSDKQKKDQECAFFATYIFLPQYHFPVAKISIETSSGSLIYYAKYQILKWHHEIMGDQYIKIKPQK</sequence>
<dbReference type="Pfam" id="PF18564">
    <property type="entry name" value="Glyco_hydro_5_C"/>
    <property type="match status" value="1"/>
</dbReference>
<feature type="domain" description="Glycoside hydrolase family 5" evidence="4">
    <location>
        <begin position="81"/>
        <end position="152"/>
    </location>
</feature>
<dbReference type="InterPro" id="IPR041036">
    <property type="entry name" value="GH5_C"/>
</dbReference>
<feature type="domain" description="Glycoside hydrolase family 5 C-terminal" evidence="5">
    <location>
        <begin position="650"/>
        <end position="739"/>
    </location>
</feature>
<evidence type="ECO:0000256" key="1">
    <source>
        <dbReference type="ARBA" id="ARBA00005641"/>
    </source>
</evidence>
<protein>
    <recommendedName>
        <fullName evidence="8">Glycoside hydrolase family 5 domain-containing protein</fullName>
    </recommendedName>
</protein>
<keyword evidence="3" id="KW-0326">Glycosidase</keyword>
<evidence type="ECO:0000313" key="7">
    <source>
        <dbReference type="Proteomes" id="UP001306508"/>
    </source>
</evidence>
<reference evidence="7" key="1">
    <citation type="submission" date="2023-07" db="EMBL/GenBank/DDBJ databases">
        <title>A draft genome of Kazachstania heterogenica Y-27499.</title>
        <authorList>
            <person name="Donic C."/>
            <person name="Kralova J.S."/>
            <person name="Fidel L."/>
            <person name="Ben-Dor S."/>
            <person name="Jung S."/>
        </authorList>
    </citation>
    <scope>NUCLEOTIDE SEQUENCE [LARGE SCALE GENOMIC DNA]</scope>
    <source>
        <strain evidence="7">Y27499</strain>
    </source>
</reference>
<comment type="similarity">
    <text evidence="1">Belongs to the glycosyl hydrolase 5 (cellulase A) family.</text>
</comment>
<dbReference type="InterPro" id="IPR013780">
    <property type="entry name" value="Glyco_hydro_b"/>
</dbReference>
<evidence type="ECO:0000259" key="5">
    <source>
        <dbReference type="Pfam" id="PF18564"/>
    </source>
</evidence>
<name>A0AAN7ZY50_9SACH</name>
<dbReference type="Gene3D" id="2.60.40.1180">
    <property type="entry name" value="Golgi alpha-mannosidase II"/>
    <property type="match status" value="1"/>
</dbReference>
<dbReference type="GO" id="GO:1904462">
    <property type="term" value="P:ergosteryl 3-beta-D-glucoside catabolic process"/>
    <property type="evidence" value="ECO:0007669"/>
    <property type="project" value="TreeGrafter"/>
</dbReference>
<dbReference type="InterPro" id="IPR001547">
    <property type="entry name" value="Glyco_hydro_5"/>
</dbReference>
<dbReference type="Pfam" id="PF00150">
    <property type="entry name" value="Cellulase"/>
    <property type="match status" value="1"/>
</dbReference>